<organism evidence="2 3">
    <name type="scientific">Pedobacter hiemivivus</name>
    <dbReference type="NCBI Taxonomy" id="2530454"/>
    <lineage>
        <taxon>Bacteria</taxon>
        <taxon>Pseudomonadati</taxon>
        <taxon>Bacteroidota</taxon>
        <taxon>Sphingobacteriia</taxon>
        <taxon>Sphingobacteriales</taxon>
        <taxon>Sphingobacteriaceae</taxon>
        <taxon>Pedobacter</taxon>
    </lineage>
</organism>
<reference evidence="2 3" key="1">
    <citation type="submission" date="2019-02" db="EMBL/GenBank/DDBJ databases">
        <title>Pedobacter sp. RP-3-8 sp. nov., isolated from Arctic soil.</title>
        <authorList>
            <person name="Dahal R.H."/>
        </authorList>
    </citation>
    <scope>NUCLEOTIDE SEQUENCE [LARGE SCALE GENOMIC DNA]</scope>
    <source>
        <strain evidence="2 3">RP-3-8</strain>
    </source>
</reference>
<evidence type="ECO:0000313" key="3">
    <source>
        <dbReference type="Proteomes" id="UP000291117"/>
    </source>
</evidence>
<feature type="region of interest" description="Disordered" evidence="1">
    <location>
        <begin position="16"/>
        <end position="46"/>
    </location>
</feature>
<dbReference type="RefSeq" id="WP_131610147.1">
    <property type="nucleotide sequence ID" value="NZ_SJSM01000010.1"/>
</dbReference>
<evidence type="ECO:0000256" key="1">
    <source>
        <dbReference type="SAM" id="MobiDB-lite"/>
    </source>
</evidence>
<keyword evidence="3" id="KW-1185">Reference proteome</keyword>
<name>A0A4R0N4X5_9SPHI</name>
<gene>
    <name evidence="2" type="ORF">EZ444_15950</name>
</gene>
<evidence type="ECO:0000313" key="2">
    <source>
        <dbReference type="EMBL" id="TCC94999.1"/>
    </source>
</evidence>
<dbReference type="OrthoDB" id="709892at2"/>
<dbReference type="EMBL" id="SJSM01000010">
    <property type="protein sequence ID" value="TCC94999.1"/>
    <property type="molecule type" value="Genomic_DNA"/>
</dbReference>
<comment type="caution">
    <text evidence="2">The sequence shown here is derived from an EMBL/GenBank/DDBJ whole genome shotgun (WGS) entry which is preliminary data.</text>
</comment>
<proteinExistence type="predicted"/>
<accession>A0A4R0N4X5</accession>
<protein>
    <submittedName>
        <fullName evidence="2">Uncharacterized protein</fullName>
    </submittedName>
</protein>
<dbReference type="Proteomes" id="UP000291117">
    <property type="component" value="Unassembled WGS sequence"/>
</dbReference>
<sequence length="125" mass="14338">MNEIKTLADQLREKIRSGESEDILPEKKSPLTESIPLTKPKKPPKPVISDTQAIAFFTALEAFRLEGTEKSLIRLDSKTMNLLKRIKLAKGIDMNRFIVYSLHQYIAQHPWLSAYIQETLKNSEL</sequence>
<feature type="compositionally biased region" description="Basic and acidic residues" evidence="1">
    <location>
        <begin position="16"/>
        <end position="30"/>
    </location>
</feature>
<dbReference type="AlphaFoldDB" id="A0A4R0N4X5"/>